<dbReference type="CDD" id="cd06171">
    <property type="entry name" value="Sigma70_r4"/>
    <property type="match status" value="1"/>
</dbReference>
<dbReference type="InterPro" id="IPR039425">
    <property type="entry name" value="RNA_pol_sigma-70-like"/>
</dbReference>
<evidence type="ECO:0000256" key="4">
    <source>
        <dbReference type="ARBA" id="ARBA00023125"/>
    </source>
</evidence>
<dbReference type="EMBL" id="CP108090">
    <property type="protein sequence ID" value="WUQ17192.1"/>
    <property type="molecule type" value="Genomic_DNA"/>
</dbReference>
<keyword evidence="4" id="KW-0238">DNA-binding</keyword>
<dbReference type="Proteomes" id="UP001432039">
    <property type="component" value="Chromosome"/>
</dbReference>
<evidence type="ECO:0000313" key="9">
    <source>
        <dbReference type="Proteomes" id="UP001432039"/>
    </source>
</evidence>
<dbReference type="SUPFAM" id="SSF88946">
    <property type="entry name" value="Sigma2 domain of RNA polymerase sigma factors"/>
    <property type="match status" value="1"/>
</dbReference>
<dbReference type="InterPro" id="IPR036388">
    <property type="entry name" value="WH-like_DNA-bd_sf"/>
</dbReference>
<accession>A0ABZ1TN25</accession>
<dbReference type="Pfam" id="PF08281">
    <property type="entry name" value="Sigma70_r4_2"/>
    <property type="match status" value="1"/>
</dbReference>
<dbReference type="SUPFAM" id="SSF88659">
    <property type="entry name" value="Sigma3 and sigma4 domains of RNA polymerase sigma factors"/>
    <property type="match status" value="1"/>
</dbReference>
<gene>
    <name evidence="8" type="ORF">OG517_40555</name>
</gene>
<keyword evidence="2" id="KW-0805">Transcription regulation</keyword>
<keyword evidence="3" id="KW-0731">Sigma factor</keyword>
<evidence type="ECO:0000259" key="7">
    <source>
        <dbReference type="Pfam" id="PF08281"/>
    </source>
</evidence>
<evidence type="ECO:0000259" key="6">
    <source>
        <dbReference type="Pfam" id="PF04542"/>
    </source>
</evidence>
<dbReference type="Gene3D" id="1.10.10.10">
    <property type="entry name" value="Winged helix-like DNA-binding domain superfamily/Winged helix DNA-binding domain"/>
    <property type="match status" value="1"/>
</dbReference>
<dbReference type="InterPro" id="IPR007627">
    <property type="entry name" value="RNA_pol_sigma70_r2"/>
</dbReference>
<keyword evidence="5" id="KW-0804">Transcription</keyword>
<evidence type="ECO:0000256" key="5">
    <source>
        <dbReference type="ARBA" id="ARBA00023163"/>
    </source>
</evidence>
<dbReference type="InterPro" id="IPR014284">
    <property type="entry name" value="RNA_pol_sigma-70_dom"/>
</dbReference>
<evidence type="ECO:0000256" key="1">
    <source>
        <dbReference type="ARBA" id="ARBA00010641"/>
    </source>
</evidence>
<dbReference type="Pfam" id="PF04542">
    <property type="entry name" value="Sigma70_r2"/>
    <property type="match status" value="1"/>
</dbReference>
<reference evidence="8" key="1">
    <citation type="submission" date="2022-10" db="EMBL/GenBank/DDBJ databases">
        <title>The complete genomes of actinobacterial strains from the NBC collection.</title>
        <authorList>
            <person name="Joergensen T.S."/>
            <person name="Alvarez Arevalo M."/>
            <person name="Sterndorff E.B."/>
            <person name="Faurdal D."/>
            <person name="Vuksanovic O."/>
            <person name="Mourched A.-S."/>
            <person name="Charusanti P."/>
            <person name="Shaw S."/>
            <person name="Blin K."/>
            <person name="Weber T."/>
        </authorList>
    </citation>
    <scope>NUCLEOTIDE SEQUENCE</scope>
    <source>
        <strain evidence="8">NBC_00248</strain>
    </source>
</reference>
<dbReference type="InterPro" id="IPR013249">
    <property type="entry name" value="RNA_pol_sigma70_r4_t2"/>
</dbReference>
<sequence length="183" mass="20267">MQGAVGDAEFAEFTRARWGPLVRFAYGLTLDVGRAEDLVQEALVRFWRVRGRVAVERPEAYVRRTLVNLAVTAARRRWWSERVLGRVPEVASHPESDPGHGSAQRDELRRALARLPARQRVVVVLRYVEDLSERQVAELLGCSVGSVKSHASRGLSALRGTSALQAAPEAVSGFRLTRGEAAR</sequence>
<dbReference type="InterPro" id="IPR013324">
    <property type="entry name" value="RNA_pol_sigma_r3/r4-like"/>
</dbReference>
<evidence type="ECO:0000313" key="8">
    <source>
        <dbReference type="EMBL" id="WUQ17192.1"/>
    </source>
</evidence>
<dbReference type="PANTHER" id="PTHR43133:SF50">
    <property type="entry name" value="ECF RNA POLYMERASE SIGMA FACTOR SIGM"/>
    <property type="match status" value="1"/>
</dbReference>
<keyword evidence="9" id="KW-1185">Reference proteome</keyword>
<feature type="domain" description="RNA polymerase sigma factor 70 region 4 type 2" evidence="7">
    <location>
        <begin position="106"/>
        <end position="158"/>
    </location>
</feature>
<dbReference type="PANTHER" id="PTHR43133">
    <property type="entry name" value="RNA POLYMERASE ECF-TYPE SIGMA FACTO"/>
    <property type="match status" value="1"/>
</dbReference>
<evidence type="ECO:0000256" key="3">
    <source>
        <dbReference type="ARBA" id="ARBA00023082"/>
    </source>
</evidence>
<dbReference type="RefSeq" id="WP_328965420.1">
    <property type="nucleotide sequence ID" value="NZ_CP108090.1"/>
</dbReference>
<feature type="domain" description="RNA polymerase sigma-70 region 2" evidence="6">
    <location>
        <begin position="21"/>
        <end position="79"/>
    </location>
</feature>
<evidence type="ECO:0000256" key="2">
    <source>
        <dbReference type="ARBA" id="ARBA00023015"/>
    </source>
</evidence>
<dbReference type="InterPro" id="IPR013325">
    <property type="entry name" value="RNA_pol_sigma_r2"/>
</dbReference>
<dbReference type="Gene3D" id="1.10.1740.10">
    <property type="match status" value="1"/>
</dbReference>
<dbReference type="NCBIfam" id="TIGR02983">
    <property type="entry name" value="SigE-fam_strep"/>
    <property type="match status" value="1"/>
</dbReference>
<protein>
    <submittedName>
        <fullName evidence="8">SigE family RNA polymerase sigma factor</fullName>
    </submittedName>
</protein>
<name>A0ABZ1TN25_STRVG</name>
<dbReference type="InterPro" id="IPR014325">
    <property type="entry name" value="RNA_pol_sigma-E_actinobac"/>
</dbReference>
<comment type="similarity">
    <text evidence="1">Belongs to the sigma-70 factor family. ECF subfamily.</text>
</comment>
<proteinExistence type="inferred from homology"/>
<organism evidence="8 9">
    <name type="scientific">Streptomyces virginiae</name>
    <name type="common">Streptomyces cinnamonensis</name>
    <dbReference type="NCBI Taxonomy" id="1961"/>
    <lineage>
        <taxon>Bacteria</taxon>
        <taxon>Bacillati</taxon>
        <taxon>Actinomycetota</taxon>
        <taxon>Actinomycetes</taxon>
        <taxon>Kitasatosporales</taxon>
        <taxon>Streptomycetaceae</taxon>
        <taxon>Streptomyces</taxon>
    </lineage>
</organism>
<dbReference type="NCBIfam" id="TIGR02937">
    <property type="entry name" value="sigma70-ECF"/>
    <property type="match status" value="1"/>
</dbReference>